<evidence type="ECO:0000313" key="2">
    <source>
        <dbReference type="Proteomes" id="UP000670527"/>
    </source>
</evidence>
<dbReference type="SUPFAM" id="SSF51445">
    <property type="entry name" value="(Trans)glycosidases"/>
    <property type="match status" value="1"/>
</dbReference>
<dbReference type="EMBL" id="JAGETX010000029">
    <property type="protein sequence ID" value="MBO3273259.1"/>
    <property type="molecule type" value="Genomic_DNA"/>
</dbReference>
<dbReference type="Proteomes" id="UP000670527">
    <property type="component" value="Unassembled WGS sequence"/>
</dbReference>
<protein>
    <recommendedName>
        <fullName evidence="3">Glycoside hydrolase family 42 N-terminal domain-containing protein</fullName>
    </recommendedName>
</protein>
<keyword evidence="2" id="KW-1185">Reference proteome</keyword>
<evidence type="ECO:0008006" key="3">
    <source>
        <dbReference type="Google" id="ProtNLM"/>
    </source>
</evidence>
<name>A0ABS3THX0_9BACT</name>
<organism evidence="1 2">
    <name type="scientific">Hymenobacter defluvii</name>
    <dbReference type="NCBI Taxonomy" id="2054411"/>
    <lineage>
        <taxon>Bacteria</taxon>
        <taxon>Pseudomonadati</taxon>
        <taxon>Bacteroidota</taxon>
        <taxon>Cytophagia</taxon>
        <taxon>Cytophagales</taxon>
        <taxon>Hymenobacteraceae</taxon>
        <taxon>Hymenobacter</taxon>
    </lineage>
</organism>
<dbReference type="InterPro" id="IPR051923">
    <property type="entry name" value="Glycosyl_Hydrolase_39"/>
</dbReference>
<dbReference type="InterPro" id="IPR017853">
    <property type="entry name" value="GH"/>
</dbReference>
<dbReference type="PANTHER" id="PTHR12631:SF10">
    <property type="entry name" value="BETA-XYLOSIDASE-LIKE PROTEIN-RELATED"/>
    <property type="match status" value="1"/>
</dbReference>
<dbReference type="PANTHER" id="PTHR12631">
    <property type="entry name" value="ALPHA-L-IDURONIDASE"/>
    <property type="match status" value="1"/>
</dbReference>
<reference evidence="1 2" key="1">
    <citation type="submission" date="2021-03" db="EMBL/GenBank/DDBJ databases">
        <authorList>
            <person name="Kim M.K."/>
        </authorList>
    </citation>
    <scope>NUCLEOTIDE SEQUENCE [LARGE SCALE GENOMIC DNA]</scope>
    <source>
        <strain evidence="1 2">BT507</strain>
    </source>
</reference>
<sequence length="613" mass="68013">MGWGKVLTTYNCYYEFKDLADVAITEVRLYDGQGTFAAQPWQLYAKASATDPQVLLATFTGEDYRQWVEVTLPEPVPARYLVLRTSGGFPTEMELYGSYRAAAPAVLFPKKEIKLAHTLGINSFVWEFVEDPEREKVSEPKLALMQAFTQYRDYLDWERIETAPGQYAFNPTVSGGWNYDLLYRRLQQEGKLILPCLKTLPPWFLEQNYPAAQRDAENVPAAYTANLLAPASYLLQARLAFQFAARYGHNTAVNPALLDGVLTGPVYPTAPEAGTRTRERGLGYISYIECDNERDKWWKGRKAYQTAREYAANLSAFYDGHKNTLGPGVGVKNADPTFQVVIGGTASAQTDYIRGIIDWCKEYRGYKADGTVDLCFDVINYHYYATDAQLSQGGTPTRGAAPELSGAAAVADAFVTIGREYNVDVWLTEAGYDVNPGSPLRAPVIGRKTPVQVQVDWILRTALLYARHGISRLFFYQTYNLNPASSTQFASSGLLDGVTHRRKPAADYLYQAQKLLGDFTYQETISTEPLVDRYERNGQSMYALVLPSETGRTASYILPTGRHGLAKVYTPRMGQDSMAVQVVSSSTGQLNLTVGETPIFVVPATGAVLAGSK</sequence>
<dbReference type="RefSeq" id="WP_208309399.1">
    <property type="nucleotide sequence ID" value="NZ_JAGETX010000029.1"/>
</dbReference>
<proteinExistence type="predicted"/>
<dbReference type="Gene3D" id="3.20.20.80">
    <property type="entry name" value="Glycosidases"/>
    <property type="match status" value="1"/>
</dbReference>
<evidence type="ECO:0000313" key="1">
    <source>
        <dbReference type="EMBL" id="MBO3273259.1"/>
    </source>
</evidence>
<accession>A0ABS3THX0</accession>
<gene>
    <name evidence="1" type="ORF">J4D97_21600</name>
</gene>
<comment type="caution">
    <text evidence="1">The sequence shown here is derived from an EMBL/GenBank/DDBJ whole genome shotgun (WGS) entry which is preliminary data.</text>
</comment>